<keyword evidence="5" id="KW-1185">Reference proteome</keyword>
<dbReference type="SUPFAM" id="SSF141868">
    <property type="entry name" value="EAL domain-like"/>
    <property type="match status" value="1"/>
</dbReference>
<evidence type="ECO:0000259" key="2">
    <source>
        <dbReference type="PROSITE" id="PS50883"/>
    </source>
</evidence>
<dbReference type="SMART" id="SM00267">
    <property type="entry name" value="GGDEF"/>
    <property type="match status" value="1"/>
</dbReference>
<dbReference type="CDD" id="cd01949">
    <property type="entry name" value="GGDEF"/>
    <property type="match status" value="1"/>
</dbReference>
<feature type="transmembrane region" description="Helical" evidence="1">
    <location>
        <begin position="12"/>
        <end position="29"/>
    </location>
</feature>
<dbReference type="FunFam" id="3.20.20.450:FF:000001">
    <property type="entry name" value="Cyclic di-GMP phosphodiesterase yahA"/>
    <property type="match status" value="1"/>
</dbReference>
<dbReference type="PANTHER" id="PTHR44757:SF2">
    <property type="entry name" value="BIOFILM ARCHITECTURE MAINTENANCE PROTEIN MBAA"/>
    <property type="match status" value="1"/>
</dbReference>
<dbReference type="InterPro" id="IPR000160">
    <property type="entry name" value="GGDEF_dom"/>
</dbReference>
<proteinExistence type="predicted"/>
<feature type="transmembrane region" description="Helical" evidence="1">
    <location>
        <begin position="178"/>
        <end position="197"/>
    </location>
</feature>
<keyword evidence="1" id="KW-1133">Transmembrane helix</keyword>
<sequence length="713" mass="81531">MSTRLEVKKTIGIGIAALVLFVLVQLFHVTLNKLYSHNVFFLLYPIAGFVCAAICFSIFYQSWSVLLEQLSWQRLLIAPTFLVTGLLYLIHIVSFSFISLTDFVLSPGISLWILYVNRVFTSIMLIVICSFPFRKAKSGYKKTALWTGISFTLLILGTIQIYGSHLPDLGVRHEMDNLGWMLNWVILFLLVSNFILGARKYSRHLPVEFGMLLMLRGIGLCIVSQLFYLSSRQMSDINHLMGLLMNAIAFYDLLNGLVRLMVLVPYQEKKAAESEFNYIAYYDDITGLPNRRRLSQRLEQSLRNSLKPDETVTLLILNIDRFKTINDSLGHTAGNYLLYVVGERLEHFCREGEDVFSMGGDEFAFLLTGYKDIDAMKNRIDDMVKLFEQPFDINGEYYHVMVSMGIALYPLDATQGEQLIQHADTAVHNAKEQGVNFQRYTSVMQMRAQERLQLENDLRRGLENEEFSLVYQPRVHLQSGELTSLEALVRWNHPHRGMVMPGDFIPVAEESGLIVPLGEWVLREACLQNKSWQKAGYQPIPISVNLSMRQFQQKKLVDVVRGILTYTELEPCYLELEITESMTFDKDRAFEQLKNIKAIGVAISIDDFGTGYSSLHYLKNLPIDRLKIDRSFVNEVLVDSKNAAIVSTIASMAHHLKLKVTAEGVENEGQLQFLQAQDCHEGQGYYFSRPIPAESFENLFLRKPMNWLVQDGM</sequence>
<gene>
    <name evidence="4" type="ORF">QD47_13670</name>
</gene>
<dbReference type="OrthoDB" id="9759607at2"/>
<dbReference type="CDD" id="cd01948">
    <property type="entry name" value="EAL"/>
    <property type="match status" value="1"/>
</dbReference>
<dbReference type="Pfam" id="PF00563">
    <property type="entry name" value="EAL"/>
    <property type="match status" value="1"/>
</dbReference>
<dbReference type="InterPro" id="IPR029787">
    <property type="entry name" value="Nucleotide_cyclase"/>
</dbReference>
<evidence type="ECO:0000256" key="1">
    <source>
        <dbReference type="SAM" id="Phobius"/>
    </source>
</evidence>
<dbReference type="InterPro" id="IPR043128">
    <property type="entry name" value="Rev_trsase/Diguanyl_cyclase"/>
</dbReference>
<dbReference type="Pfam" id="PF17159">
    <property type="entry name" value="MASE3"/>
    <property type="match status" value="1"/>
</dbReference>
<feature type="transmembrane region" description="Helical" evidence="1">
    <location>
        <begin position="112"/>
        <end position="133"/>
    </location>
</feature>
<dbReference type="InterPro" id="IPR001633">
    <property type="entry name" value="EAL_dom"/>
</dbReference>
<dbReference type="Pfam" id="PF00990">
    <property type="entry name" value="GGDEF"/>
    <property type="match status" value="1"/>
</dbReference>
<feature type="transmembrane region" description="Helical" evidence="1">
    <location>
        <begin position="145"/>
        <end position="163"/>
    </location>
</feature>
<dbReference type="Gene3D" id="3.20.20.450">
    <property type="entry name" value="EAL domain"/>
    <property type="match status" value="1"/>
</dbReference>
<dbReference type="SUPFAM" id="SSF55073">
    <property type="entry name" value="Nucleotide cyclase"/>
    <property type="match status" value="1"/>
</dbReference>
<keyword evidence="1" id="KW-0812">Transmembrane</keyword>
<feature type="transmembrane region" description="Helical" evidence="1">
    <location>
        <begin position="41"/>
        <end position="63"/>
    </location>
</feature>
<dbReference type="RefSeq" id="WP_044646660.1">
    <property type="nucleotide sequence ID" value="NZ_JTHP01000025.1"/>
</dbReference>
<dbReference type="PROSITE" id="PS50887">
    <property type="entry name" value="GGDEF"/>
    <property type="match status" value="1"/>
</dbReference>
<feature type="transmembrane region" description="Helical" evidence="1">
    <location>
        <begin position="75"/>
        <end position="100"/>
    </location>
</feature>
<dbReference type="PROSITE" id="PS50883">
    <property type="entry name" value="EAL"/>
    <property type="match status" value="1"/>
</dbReference>
<dbReference type="Proteomes" id="UP000032534">
    <property type="component" value="Unassembled WGS sequence"/>
</dbReference>
<organism evidence="4 5">
    <name type="scientific">Paenibacillus terrae</name>
    <dbReference type="NCBI Taxonomy" id="159743"/>
    <lineage>
        <taxon>Bacteria</taxon>
        <taxon>Bacillati</taxon>
        <taxon>Bacillota</taxon>
        <taxon>Bacilli</taxon>
        <taxon>Bacillales</taxon>
        <taxon>Paenibacillaceae</taxon>
        <taxon>Paenibacillus</taxon>
    </lineage>
</organism>
<dbReference type="PATRIC" id="fig|159743.3.peg.3038"/>
<accession>A0A0D7X241</accession>
<dbReference type="InterPro" id="IPR033425">
    <property type="entry name" value="MASE3"/>
</dbReference>
<feature type="domain" description="GGDEF" evidence="3">
    <location>
        <begin position="310"/>
        <end position="443"/>
    </location>
</feature>
<evidence type="ECO:0000259" key="3">
    <source>
        <dbReference type="PROSITE" id="PS50887"/>
    </source>
</evidence>
<dbReference type="AlphaFoldDB" id="A0A0D7X241"/>
<protein>
    <submittedName>
        <fullName evidence="4">Signal peptide protein</fullName>
    </submittedName>
</protein>
<reference evidence="4 5" key="1">
    <citation type="submission" date="2014-11" db="EMBL/GenBank/DDBJ databases">
        <title>Draft Genome Sequences of Paenibacillus polymyxa NRRL B-30509 and Paenibacillus terrae NRRL B-30644, Strains from a Poultry Environment that Produce Tridecaptin A and Paenicidins.</title>
        <authorList>
            <person name="van Belkum M.J."/>
            <person name="Lohans C.T."/>
            <person name="Vederas J.C."/>
        </authorList>
    </citation>
    <scope>NUCLEOTIDE SEQUENCE [LARGE SCALE GENOMIC DNA]</scope>
    <source>
        <strain evidence="4 5">NRRL B-30644</strain>
    </source>
</reference>
<name>A0A0D7X241_9BACL</name>
<feature type="transmembrane region" description="Helical" evidence="1">
    <location>
        <begin position="209"/>
        <end position="228"/>
    </location>
</feature>
<dbReference type="Gene3D" id="3.30.70.270">
    <property type="match status" value="1"/>
</dbReference>
<dbReference type="InterPro" id="IPR035919">
    <property type="entry name" value="EAL_sf"/>
</dbReference>
<keyword evidence="1" id="KW-0472">Membrane</keyword>
<dbReference type="PANTHER" id="PTHR44757">
    <property type="entry name" value="DIGUANYLATE CYCLASE DGCP"/>
    <property type="match status" value="1"/>
</dbReference>
<dbReference type="InterPro" id="IPR052155">
    <property type="entry name" value="Biofilm_reg_signaling"/>
</dbReference>
<dbReference type="NCBIfam" id="TIGR00254">
    <property type="entry name" value="GGDEF"/>
    <property type="match status" value="1"/>
</dbReference>
<dbReference type="SMART" id="SM00052">
    <property type="entry name" value="EAL"/>
    <property type="match status" value="1"/>
</dbReference>
<evidence type="ECO:0000313" key="4">
    <source>
        <dbReference type="EMBL" id="KJD45038.1"/>
    </source>
</evidence>
<evidence type="ECO:0000313" key="5">
    <source>
        <dbReference type="Proteomes" id="UP000032534"/>
    </source>
</evidence>
<dbReference type="EMBL" id="JTHP01000025">
    <property type="protein sequence ID" value="KJD45038.1"/>
    <property type="molecule type" value="Genomic_DNA"/>
</dbReference>
<comment type="caution">
    <text evidence="4">The sequence shown here is derived from an EMBL/GenBank/DDBJ whole genome shotgun (WGS) entry which is preliminary data.</text>
</comment>
<feature type="domain" description="EAL" evidence="2">
    <location>
        <begin position="451"/>
        <end position="704"/>
    </location>
</feature>